<evidence type="ECO:0000256" key="3">
    <source>
        <dbReference type="ARBA" id="ARBA00022723"/>
    </source>
</evidence>
<evidence type="ECO:0000259" key="8">
    <source>
        <dbReference type="PROSITE" id="PS51379"/>
    </source>
</evidence>
<evidence type="ECO:0000313" key="10">
    <source>
        <dbReference type="Proteomes" id="UP000645676"/>
    </source>
</evidence>
<evidence type="ECO:0000256" key="1">
    <source>
        <dbReference type="ARBA" id="ARBA00022448"/>
    </source>
</evidence>
<evidence type="ECO:0000313" key="9">
    <source>
        <dbReference type="EMBL" id="HII59336.1"/>
    </source>
</evidence>
<reference evidence="9" key="1">
    <citation type="journal article" date="2020" name="bioRxiv">
        <title>A rank-normalized archaeal taxonomy based on genome phylogeny resolves widespread incomplete and uneven classifications.</title>
        <authorList>
            <person name="Rinke C."/>
            <person name="Chuvochina M."/>
            <person name="Mussig A.J."/>
            <person name="Chaumeil P.-A."/>
            <person name="Waite D.W."/>
            <person name="Whitman W.B."/>
            <person name="Parks D.H."/>
            <person name="Hugenholtz P."/>
        </authorList>
    </citation>
    <scope>NUCLEOTIDE SEQUENCE</scope>
    <source>
        <strain evidence="9">UBA8849</strain>
    </source>
</reference>
<evidence type="ECO:0000256" key="7">
    <source>
        <dbReference type="SAM" id="Phobius"/>
    </source>
</evidence>
<dbReference type="InterPro" id="IPR051684">
    <property type="entry name" value="Electron_Trans/Redox"/>
</dbReference>
<accession>A0A832T0Y7</accession>
<feature type="transmembrane region" description="Helical" evidence="7">
    <location>
        <begin position="126"/>
        <end position="147"/>
    </location>
</feature>
<dbReference type="GO" id="GO:0016491">
    <property type="term" value="F:oxidoreductase activity"/>
    <property type="evidence" value="ECO:0007669"/>
    <property type="project" value="UniProtKB-ARBA"/>
</dbReference>
<dbReference type="Pfam" id="PF13237">
    <property type="entry name" value="Fer4_10"/>
    <property type="match status" value="1"/>
</dbReference>
<keyword evidence="4" id="KW-0249">Electron transport</keyword>
<dbReference type="SUPFAM" id="SSF54862">
    <property type="entry name" value="4Fe-4S ferredoxins"/>
    <property type="match status" value="1"/>
</dbReference>
<dbReference type="PROSITE" id="PS51379">
    <property type="entry name" value="4FE4S_FER_2"/>
    <property type="match status" value="2"/>
</dbReference>
<dbReference type="Pfam" id="PF12801">
    <property type="entry name" value="Fer4_5"/>
    <property type="match status" value="1"/>
</dbReference>
<dbReference type="PROSITE" id="PS00198">
    <property type="entry name" value="4FE4S_FER_1"/>
    <property type="match status" value="1"/>
</dbReference>
<sequence length="227" mass="26169">MNKIQILRKISQTLFFVRALIVTGFYLSIVGFIKRFIIGDRILATIITKIIAIVLAFIAGRVFCGWMCPFGFLFNLVYELRVKLFKLKKLPTVDEKIHNKLIYFKYVVLILVVLAYLSGVKISGYTLAYLLLALFLVLGFIYPMFFCRYVCPVGSLLSIFARFSIFKLKLDENKCVGCRLCERKCPMQIKITEKIDQMECIRCFECMSVCKKGALSFSAFTKNTKKE</sequence>
<proteinExistence type="predicted"/>
<dbReference type="GO" id="GO:0005886">
    <property type="term" value="C:plasma membrane"/>
    <property type="evidence" value="ECO:0007669"/>
    <property type="project" value="TreeGrafter"/>
</dbReference>
<keyword evidence="7" id="KW-0812">Transmembrane</keyword>
<feature type="domain" description="4Fe-4S ferredoxin-type" evidence="8">
    <location>
        <begin position="166"/>
        <end position="194"/>
    </location>
</feature>
<keyword evidence="6" id="KW-0411">Iron-sulfur</keyword>
<dbReference type="PANTHER" id="PTHR30176:SF3">
    <property type="entry name" value="FERREDOXIN-TYPE PROTEIN NAPH"/>
    <property type="match status" value="1"/>
</dbReference>
<protein>
    <submittedName>
        <fullName evidence="9">4Fe-4S binding protein</fullName>
    </submittedName>
</protein>
<keyword evidence="5" id="KW-0408">Iron</keyword>
<dbReference type="InterPro" id="IPR017896">
    <property type="entry name" value="4Fe4S_Fe-S-bd"/>
</dbReference>
<dbReference type="GO" id="GO:0046872">
    <property type="term" value="F:metal ion binding"/>
    <property type="evidence" value="ECO:0007669"/>
    <property type="project" value="UniProtKB-KW"/>
</dbReference>
<feature type="transmembrane region" description="Helical" evidence="7">
    <location>
        <begin position="101"/>
        <end position="120"/>
    </location>
</feature>
<dbReference type="Proteomes" id="UP000645676">
    <property type="component" value="Unassembled WGS sequence"/>
</dbReference>
<dbReference type="AlphaFoldDB" id="A0A832T0Y7"/>
<evidence type="ECO:0000256" key="4">
    <source>
        <dbReference type="ARBA" id="ARBA00022982"/>
    </source>
</evidence>
<gene>
    <name evidence="9" type="ORF">HA335_01960</name>
</gene>
<dbReference type="PANTHER" id="PTHR30176">
    <property type="entry name" value="FERREDOXIN-TYPE PROTEIN NAPH"/>
    <property type="match status" value="1"/>
</dbReference>
<dbReference type="EMBL" id="DUJR01000007">
    <property type="protein sequence ID" value="HII59336.1"/>
    <property type="molecule type" value="Genomic_DNA"/>
</dbReference>
<dbReference type="RefSeq" id="WP_064496612.1">
    <property type="nucleotide sequence ID" value="NC_000909.1"/>
</dbReference>
<dbReference type="FunFam" id="3.30.70.20:FF:000046">
    <property type="entry name" value="Periplasmic [Fe] hydrogenase large subunit"/>
    <property type="match status" value="1"/>
</dbReference>
<keyword evidence="1" id="KW-0813">Transport</keyword>
<keyword evidence="7" id="KW-0472">Membrane</keyword>
<feature type="transmembrane region" description="Helical" evidence="7">
    <location>
        <begin position="15"/>
        <end position="38"/>
    </location>
</feature>
<evidence type="ECO:0000256" key="5">
    <source>
        <dbReference type="ARBA" id="ARBA00023004"/>
    </source>
</evidence>
<feature type="domain" description="4Fe-4S ferredoxin-type" evidence="8">
    <location>
        <begin position="195"/>
        <end position="220"/>
    </location>
</feature>
<feature type="transmembrane region" description="Helical" evidence="7">
    <location>
        <begin position="50"/>
        <end position="80"/>
    </location>
</feature>
<dbReference type="InterPro" id="IPR017900">
    <property type="entry name" value="4Fe4S_Fe_S_CS"/>
</dbReference>
<keyword evidence="7" id="KW-1133">Transmembrane helix</keyword>
<evidence type="ECO:0000256" key="6">
    <source>
        <dbReference type="ARBA" id="ARBA00023014"/>
    </source>
</evidence>
<name>A0A832T0Y7_9EURY</name>
<keyword evidence="3" id="KW-0479">Metal-binding</keyword>
<evidence type="ECO:0000256" key="2">
    <source>
        <dbReference type="ARBA" id="ARBA00022485"/>
    </source>
</evidence>
<keyword evidence="2" id="KW-0004">4Fe-4S</keyword>
<dbReference type="GO" id="GO:0051539">
    <property type="term" value="F:4 iron, 4 sulfur cluster binding"/>
    <property type="evidence" value="ECO:0007669"/>
    <property type="project" value="UniProtKB-KW"/>
</dbReference>
<comment type="caution">
    <text evidence="9">The sequence shown here is derived from an EMBL/GenBank/DDBJ whole genome shotgun (WGS) entry which is preliminary data.</text>
</comment>
<dbReference type="Gene3D" id="3.30.70.20">
    <property type="match status" value="1"/>
</dbReference>
<organism evidence="9 10">
    <name type="scientific">Methanocaldococcus jannaschii</name>
    <dbReference type="NCBI Taxonomy" id="2190"/>
    <lineage>
        <taxon>Archaea</taxon>
        <taxon>Methanobacteriati</taxon>
        <taxon>Methanobacteriota</taxon>
        <taxon>Methanomada group</taxon>
        <taxon>Methanococci</taxon>
        <taxon>Methanococcales</taxon>
        <taxon>Methanocaldococcaceae</taxon>
        <taxon>Methanocaldococcus</taxon>
    </lineage>
</organism>